<protein>
    <submittedName>
        <fullName evidence="6">DNA-binding winged helix-turn-helix (WHTH) protein</fullName>
    </submittedName>
</protein>
<dbReference type="GO" id="GO:0003677">
    <property type="term" value="F:DNA binding"/>
    <property type="evidence" value="ECO:0007669"/>
    <property type="project" value="UniProtKB-UniRule"/>
</dbReference>
<keyword evidence="1 2" id="KW-0238">DNA-binding</keyword>
<evidence type="ECO:0000256" key="4">
    <source>
        <dbReference type="SAM" id="Phobius"/>
    </source>
</evidence>
<feature type="region of interest" description="Disordered" evidence="3">
    <location>
        <begin position="108"/>
        <end position="133"/>
    </location>
</feature>
<keyword evidence="4" id="KW-0472">Membrane</keyword>
<name>A0A3N4VR20_9GAMM</name>
<feature type="transmembrane region" description="Helical" evidence="4">
    <location>
        <begin position="150"/>
        <end position="170"/>
    </location>
</feature>
<keyword evidence="7" id="KW-1185">Reference proteome</keyword>
<dbReference type="GO" id="GO:0006355">
    <property type="term" value="P:regulation of DNA-templated transcription"/>
    <property type="evidence" value="ECO:0007669"/>
    <property type="project" value="InterPro"/>
</dbReference>
<dbReference type="SUPFAM" id="SSF48452">
    <property type="entry name" value="TPR-like"/>
    <property type="match status" value="2"/>
</dbReference>
<dbReference type="InterPro" id="IPR036388">
    <property type="entry name" value="WH-like_DNA-bd_sf"/>
</dbReference>
<dbReference type="RefSeq" id="WP_158635677.1">
    <property type="nucleotide sequence ID" value="NZ_RKQN01000001.1"/>
</dbReference>
<dbReference type="InterPro" id="IPR011990">
    <property type="entry name" value="TPR-like_helical_dom_sf"/>
</dbReference>
<feature type="domain" description="OmpR/PhoB-type" evidence="5">
    <location>
        <begin position="3"/>
        <end position="101"/>
    </location>
</feature>
<reference evidence="6 7" key="1">
    <citation type="submission" date="2018-11" db="EMBL/GenBank/DDBJ databases">
        <title>Genomic Encyclopedia of Type Strains, Phase IV (KMG-IV): sequencing the most valuable type-strain genomes for metagenomic binning, comparative biology and taxonomic classification.</title>
        <authorList>
            <person name="Goeker M."/>
        </authorList>
    </citation>
    <scope>NUCLEOTIDE SEQUENCE [LARGE SCALE GENOMIC DNA]</scope>
    <source>
        <strain evidence="6 7">DSM 25623</strain>
    </source>
</reference>
<dbReference type="SMART" id="SM00862">
    <property type="entry name" value="Trans_reg_C"/>
    <property type="match status" value="1"/>
</dbReference>
<dbReference type="Gene3D" id="1.25.40.10">
    <property type="entry name" value="Tetratricopeptide repeat domain"/>
    <property type="match status" value="2"/>
</dbReference>
<organism evidence="6 7">
    <name type="scientific">Vulcaniibacterium tengchongense</name>
    <dbReference type="NCBI Taxonomy" id="1273429"/>
    <lineage>
        <taxon>Bacteria</taxon>
        <taxon>Pseudomonadati</taxon>
        <taxon>Pseudomonadota</taxon>
        <taxon>Gammaproteobacteria</taxon>
        <taxon>Lysobacterales</taxon>
        <taxon>Lysobacteraceae</taxon>
        <taxon>Vulcaniibacterium</taxon>
    </lineage>
</organism>
<dbReference type="EMBL" id="RKQN01000001">
    <property type="protein sequence ID" value="RPE81671.1"/>
    <property type="molecule type" value="Genomic_DNA"/>
</dbReference>
<gene>
    <name evidence="6" type="ORF">EDC50_0864</name>
</gene>
<evidence type="ECO:0000256" key="2">
    <source>
        <dbReference type="PROSITE-ProRule" id="PRU01091"/>
    </source>
</evidence>
<dbReference type="AlphaFoldDB" id="A0A3N4VR20"/>
<dbReference type="PROSITE" id="PS51755">
    <property type="entry name" value="OMPR_PHOB"/>
    <property type="match status" value="1"/>
</dbReference>
<dbReference type="SUPFAM" id="SSF46894">
    <property type="entry name" value="C-terminal effector domain of the bipartite response regulators"/>
    <property type="match status" value="1"/>
</dbReference>
<dbReference type="InterPro" id="IPR001867">
    <property type="entry name" value="OmpR/PhoB-type_DNA-bd"/>
</dbReference>
<dbReference type="Proteomes" id="UP000269708">
    <property type="component" value="Unassembled WGS sequence"/>
</dbReference>
<keyword evidence="4" id="KW-1133">Transmembrane helix</keyword>
<evidence type="ECO:0000259" key="5">
    <source>
        <dbReference type="PROSITE" id="PS51755"/>
    </source>
</evidence>
<dbReference type="InterPro" id="IPR016032">
    <property type="entry name" value="Sig_transdc_resp-reg_C-effctor"/>
</dbReference>
<evidence type="ECO:0000256" key="1">
    <source>
        <dbReference type="ARBA" id="ARBA00023125"/>
    </source>
</evidence>
<dbReference type="Pfam" id="PF00486">
    <property type="entry name" value="Trans_reg_C"/>
    <property type="match status" value="1"/>
</dbReference>
<comment type="caution">
    <text evidence="6">The sequence shown here is derived from an EMBL/GenBank/DDBJ whole genome shotgun (WGS) entry which is preliminary data.</text>
</comment>
<sequence length="775" mass="83869">MKHVRYRFGAYSLDLAKRELQRDGQPVALPARVFECLTYLIEHRDRAVHRDQLVQAVFGRADVSDAQMGQIVLRARRTIGDDGQEQRAIRTIPRYGFSWVAPVTVEDADEPAAPETPSFRAAETPAEAPAVASAMPAAPAPRASRRFPPWLLLAVGLAGLLAGSLAWTLARISAPGEAAGENYMVLPVQAHGPGDIAWARLGLMELIADRLRRAGLPVLSSEATLSSLARQDALTARVRQPPGQVTGWATYAQGQWQVSLEVLDRERLARRGEARHANLVDAARLATDRLLAALGRELPAGGSEPPGLAERLLRAQSAMLANELDTARRILSEAPELQRNQPQLRYRLAQVDFRAGEFARGLAAVDALLADPRSRQDPLFHGRLLNARGAMLVRLNRFADAERSFDEAVRRLQGSPYASEWGHALNGRAITHTAQGRFDRALIDLGLARMHLLRAGDRLAVARVDANLGNVEMDRDRPAAALGYFRAAAEDFERLGAVNELAGARSMLVGAQLLLLENQAALAESERLYALRERLRDPAARTRAVLGHAEALIAVGRLREARDLLLAPEAAQPVPGEGRRREFLLMQLAWSGGDARSAALLAEHALQGWPAEEAPQLRAWTRLRWLQAALAADLPRPPAQAAGDTLPDLLARALGHGAHAVAAADRDFRTALARAEQSGVPADIAEAVAAYALWLLQAGRADEAGALVGRVAPWAERDFPLALLQLRLLRQTGQGGGAAWRAALEQVRRLAGERAIPADLALEGIASAATAHASR</sequence>
<keyword evidence="4" id="KW-0812">Transmembrane</keyword>
<accession>A0A3N4VR20</accession>
<dbReference type="GO" id="GO:0000160">
    <property type="term" value="P:phosphorelay signal transduction system"/>
    <property type="evidence" value="ECO:0007669"/>
    <property type="project" value="InterPro"/>
</dbReference>
<dbReference type="CDD" id="cd00383">
    <property type="entry name" value="trans_reg_C"/>
    <property type="match status" value="1"/>
</dbReference>
<dbReference type="OrthoDB" id="9149639at2"/>
<proteinExistence type="predicted"/>
<evidence type="ECO:0000313" key="6">
    <source>
        <dbReference type="EMBL" id="RPE81671.1"/>
    </source>
</evidence>
<evidence type="ECO:0000313" key="7">
    <source>
        <dbReference type="Proteomes" id="UP000269708"/>
    </source>
</evidence>
<evidence type="ECO:0000256" key="3">
    <source>
        <dbReference type="SAM" id="MobiDB-lite"/>
    </source>
</evidence>
<feature type="compositionally biased region" description="Low complexity" evidence="3">
    <location>
        <begin position="120"/>
        <end position="133"/>
    </location>
</feature>
<feature type="DNA-binding region" description="OmpR/PhoB-type" evidence="2">
    <location>
        <begin position="3"/>
        <end position="101"/>
    </location>
</feature>
<dbReference type="Gene3D" id="1.10.10.10">
    <property type="entry name" value="Winged helix-like DNA-binding domain superfamily/Winged helix DNA-binding domain"/>
    <property type="match status" value="1"/>
</dbReference>